<proteinExistence type="predicted"/>
<protein>
    <submittedName>
        <fullName evidence="3">Uncharacterized protein LOC106013961</fullName>
    </submittedName>
</protein>
<keyword evidence="2" id="KW-1185">Reference proteome</keyword>
<evidence type="ECO:0000313" key="2">
    <source>
        <dbReference type="Proteomes" id="UP000694888"/>
    </source>
</evidence>
<evidence type="ECO:0000313" key="3">
    <source>
        <dbReference type="RefSeq" id="XP_012946361.1"/>
    </source>
</evidence>
<feature type="region of interest" description="Disordered" evidence="1">
    <location>
        <begin position="111"/>
        <end position="134"/>
    </location>
</feature>
<dbReference type="GeneID" id="106013961"/>
<name>A0ABM1AEX0_APLCA</name>
<reference evidence="3" key="1">
    <citation type="submission" date="2025-08" db="UniProtKB">
        <authorList>
            <consortium name="RefSeq"/>
        </authorList>
    </citation>
    <scope>IDENTIFICATION</scope>
</reference>
<evidence type="ECO:0000256" key="1">
    <source>
        <dbReference type="SAM" id="MobiDB-lite"/>
    </source>
</evidence>
<gene>
    <name evidence="3" type="primary">LOC106013961</name>
</gene>
<sequence>MSDVVDDINERHMRPWSDACHRDNLSNTPLNPFIDQELLYNRHLHVDGSSKMAATGFSYMYPRLELASLSKIVEEYVEQGLLPPSLVGGHTYYCTTPADMATGLDLGAHGDLADFSPDTPTGTPTDTPSDTADS</sequence>
<organism evidence="2 3">
    <name type="scientific">Aplysia californica</name>
    <name type="common">California sea hare</name>
    <dbReference type="NCBI Taxonomy" id="6500"/>
    <lineage>
        <taxon>Eukaryota</taxon>
        <taxon>Metazoa</taxon>
        <taxon>Spiralia</taxon>
        <taxon>Lophotrochozoa</taxon>
        <taxon>Mollusca</taxon>
        <taxon>Gastropoda</taxon>
        <taxon>Heterobranchia</taxon>
        <taxon>Euthyneura</taxon>
        <taxon>Tectipleura</taxon>
        <taxon>Aplysiida</taxon>
        <taxon>Aplysioidea</taxon>
        <taxon>Aplysiidae</taxon>
        <taxon>Aplysia</taxon>
    </lineage>
</organism>
<dbReference type="RefSeq" id="XP_012946361.1">
    <property type="nucleotide sequence ID" value="XM_013090907.1"/>
</dbReference>
<dbReference type="Proteomes" id="UP000694888">
    <property type="component" value="Unplaced"/>
</dbReference>
<accession>A0ABM1AEX0</accession>
<feature type="compositionally biased region" description="Low complexity" evidence="1">
    <location>
        <begin position="116"/>
        <end position="134"/>
    </location>
</feature>